<dbReference type="InterPro" id="IPR013087">
    <property type="entry name" value="Znf_C2H2_type"/>
</dbReference>
<dbReference type="GO" id="GO:0000785">
    <property type="term" value="C:chromatin"/>
    <property type="evidence" value="ECO:0007669"/>
    <property type="project" value="TreeGrafter"/>
</dbReference>
<dbReference type="PANTHER" id="PTHR40626">
    <property type="entry name" value="MIP31509P"/>
    <property type="match status" value="1"/>
</dbReference>
<dbReference type="PROSITE" id="PS00028">
    <property type="entry name" value="ZINC_FINGER_C2H2_1"/>
    <property type="match status" value="2"/>
</dbReference>
<dbReference type="GO" id="GO:0006351">
    <property type="term" value="P:DNA-templated transcription"/>
    <property type="evidence" value="ECO:0007669"/>
    <property type="project" value="InterPro"/>
</dbReference>
<organism evidence="10 11">
    <name type="scientific">Microdochium trichocladiopsis</name>
    <dbReference type="NCBI Taxonomy" id="1682393"/>
    <lineage>
        <taxon>Eukaryota</taxon>
        <taxon>Fungi</taxon>
        <taxon>Dikarya</taxon>
        <taxon>Ascomycota</taxon>
        <taxon>Pezizomycotina</taxon>
        <taxon>Sordariomycetes</taxon>
        <taxon>Xylariomycetidae</taxon>
        <taxon>Xylariales</taxon>
        <taxon>Microdochiaceae</taxon>
        <taxon>Microdochium</taxon>
    </lineage>
</organism>
<keyword evidence="3" id="KW-0677">Repeat</keyword>
<dbReference type="InterPro" id="IPR007219">
    <property type="entry name" value="XnlR_reg_dom"/>
</dbReference>
<protein>
    <submittedName>
        <fullName evidence="10">Fungal-specific transcription factor domain-containing protein</fullName>
    </submittedName>
</protein>
<keyword evidence="2" id="KW-0479">Metal-binding</keyword>
<feature type="region of interest" description="Disordered" evidence="8">
    <location>
        <begin position="780"/>
        <end position="815"/>
    </location>
</feature>
<evidence type="ECO:0000259" key="9">
    <source>
        <dbReference type="PROSITE" id="PS50157"/>
    </source>
</evidence>
<feature type="non-terminal residue" evidence="10">
    <location>
        <position position="880"/>
    </location>
</feature>
<name>A0A9P9BSC3_9PEZI</name>
<evidence type="ECO:0000256" key="3">
    <source>
        <dbReference type="ARBA" id="ARBA00022737"/>
    </source>
</evidence>
<proteinExistence type="predicted"/>
<feature type="domain" description="C2H2-type" evidence="9">
    <location>
        <begin position="19"/>
        <end position="48"/>
    </location>
</feature>
<dbReference type="GeneID" id="70178413"/>
<dbReference type="GO" id="GO:0008270">
    <property type="term" value="F:zinc ion binding"/>
    <property type="evidence" value="ECO:0007669"/>
    <property type="project" value="UniProtKB-KW"/>
</dbReference>
<dbReference type="GO" id="GO:0000978">
    <property type="term" value="F:RNA polymerase II cis-regulatory region sequence-specific DNA binding"/>
    <property type="evidence" value="ECO:0007669"/>
    <property type="project" value="InterPro"/>
</dbReference>
<keyword evidence="4 7" id="KW-0863">Zinc-finger</keyword>
<feature type="non-terminal residue" evidence="10">
    <location>
        <position position="1"/>
    </location>
</feature>
<dbReference type="EMBL" id="JAGTJQ010000004">
    <property type="protein sequence ID" value="KAH7033700.1"/>
    <property type="molecule type" value="Genomic_DNA"/>
</dbReference>
<keyword evidence="11" id="KW-1185">Reference proteome</keyword>
<dbReference type="PROSITE" id="PS50157">
    <property type="entry name" value="ZINC_FINGER_C2H2_2"/>
    <property type="match status" value="2"/>
</dbReference>
<evidence type="ECO:0000256" key="1">
    <source>
        <dbReference type="ARBA" id="ARBA00004123"/>
    </source>
</evidence>
<dbReference type="GO" id="GO:0000981">
    <property type="term" value="F:DNA-binding transcription factor activity, RNA polymerase II-specific"/>
    <property type="evidence" value="ECO:0007669"/>
    <property type="project" value="InterPro"/>
</dbReference>
<comment type="caution">
    <text evidence="10">The sequence shown here is derived from an EMBL/GenBank/DDBJ whole genome shotgun (WGS) entry which is preliminary data.</text>
</comment>
<dbReference type="GO" id="GO:0005634">
    <property type="term" value="C:nucleus"/>
    <property type="evidence" value="ECO:0007669"/>
    <property type="project" value="UniProtKB-SubCell"/>
</dbReference>
<reference evidence="10" key="1">
    <citation type="journal article" date="2021" name="Nat. Commun.">
        <title>Genetic determinants of endophytism in the Arabidopsis root mycobiome.</title>
        <authorList>
            <person name="Mesny F."/>
            <person name="Miyauchi S."/>
            <person name="Thiergart T."/>
            <person name="Pickel B."/>
            <person name="Atanasova L."/>
            <person name="Karlsson M."/>
            <person name="Huettel B."/>
            <person name="Barry K.W."/>
            <person name="Haridas S."/>
            <person name="Chen C."/>
            <person name="Bauer D."/>
            <person name="Andreopoulos W."/>
            <person name="Pangilinan J."/>
            <person name="LaButti K."/>
            <person name="Riley R."/>
            <person name="Lipzen A."/>
            <person name="Clum A."/>
            <person name="Drula E."/>
            <person name="Henrissat B."/>
            <person name="Kohler A."/>
            <person name="Grigoriev I.V."/>
            <person name="Martin F.M."/>
            <person name="Hacquard S."/>
        </authorList>
    </citation>
    <scope>NUCLEOTIDE SEQUENCE</scope>
    <source>
        <strain evidence="10">MPI-CAGE-CH-0230</strain>
    </source>
</reference>
<evidence type="ECO:0000256" key="7">
    <source>
        <dbReference type="PROSITE-ProRule" id="PRU00042"/>
    </source>
</evidence>
<dbReference type="Proteomes" id="UP000756346">
    <property type="component" value="Unassembled WGS sequence"/>
</dbReference>
<dbReference type="InterPro" id="IPR051059">
    <property type="entry name" value="VerF-like"/>
</dbReference>
<evidence type="ECO:0000256" key="8">
    <source>
        <dbReference type="SAM" id="MobiDB-lite"/>
    </source>
</evidence>
<evidence type="ECO:0000256" key="2">
    <source>
        <dbReference type="ARBA" id="ARBA00022723"/>
    </source>
</evidence>
<dbReference type="PANTHER" id="PTHR40626:SF11">
    <property type="entry name" value="ZINC FINGER PROTEIN YPR022C"/>
    <property type="match status" value="1"/>
</dbReference>
<accession>A0A9P9BSC3</accession>
<dbReference type="OrthoDB" id="1405595at2759"/>
<evidence type="ECO:0000256" key="4">
    <source>
        <dbReference type="ARBA" id="ARBA00022771"/>
    </source>
</evidence>
<keyword evidence="5" id="KW-0862">Zinc</keyword>
<evidence type="ECO:0000256" key="6">
    <source>
        <dbReference type="ARBA" id="ARBA00023242"/>
    </source>
</evidence>
<dbReference type="Gene3D" id="3.30.160.60">
    <property type="entry name" value="Classic Zinc Finger"/>
    <property type="match status" value="2"/>
</dbReference>
<comment type="subcellular location">
    <subcellularLocation>
        <location evidence="1">Nucleus</location>
    </subcellularLocation>
</comment>
<evidence type="ECO:0000313" key="10">
    <source>
        <dbReference type="EMBL" id="KAH7033700.1"/>
    </source>
</evidence>
<dbReference type="SUPFAM" id="SSF57667">
    <property type="entry name" value="beta-beta-alpha zinc fingers"/>
    <property type="match status" value="1"/>
</dbReference>
<evidence type="ECO:0000313" key="11">
    <source>
        <dbReference type="Proteomes" id="UP000756346"/>
    </source>
</evidence>
<dbReference type="RefSeq" id="XP_046014532.1">
    <property type="nucleotide sequence ID" value="XM_046148867.1"/>
</dbReference>
<gene>
    <name evidence="10" type="ORF">B0I36DRAFT_208250</name>
</gene>
<keyword evidence="6" id="KW-0539">Nucleus</keyword>
<dbReference type="Pfam" id="PF04082">
    <property type="entry name" value="Fungal_trans"/>
    <property type="match status" value="1"/>
</dbReference>
<dbReference type="AlphaFoldDB" id="A0A9P9BSC3"/>
<evidence type="ECO:0000256" key="5">
    <source>
        <dbReference type="ARBA" id="ARBA00022833"/>
    </source>
</evidence>
<dbReference type="SMART" id="SM00355">
    <property type="entry name" value="ZnF_C2H2"/>
    <property type="match status" value="2"/>
</dbReference>
<dbReference type="Pfam" id="PF00096">
    <property type="entry name" value="zf-C2H2"/>
    <property type="match status" value="2"/>
</dbReference>
<dbReference type="CDD" id="cd12148">
    <property type="entry name" value="fungal_TF_MHR"/>
    <property type="match status" value="1"/>
</dbReference>
<dbReference type="InterPro" id="IPR036236">
    <property type="entry name" value="Znf_C2H2_sf"/>
</dbReference>
<sequence length="880" mass="98030">AAAAAAYKRASRKNAPRRFACDWPGCDKIYSRSEHLQRHLLNHAPREIYACDEPGCDHKFVRSDLLARHKKRHSPTYIPRTRNSSVVENVAQPYEQHFVHTPQQFTNPFSMPVYATQTSAIRNQMPLEGMPPAASTYPTHIPTTTWEEVPRHPQLDGSFLAVPSHTSSRESSQAYSAGSYMADHDLPGPAVGPRDASSEDFAVWLFDSQQIQNDQRTWAAPLVESGLESAFDSKIHFEQDPARRPQPQPDASQVAAVSREADSALCPERRDELIRWIQGFLQEQPTYQAMMPGLMSGATDGDIPNITVEVLRACVQQFWYSVAPRMPIVHQPSFALGSCPPALLLVIIALGASQMESSSSSIPITQYRALADLIITCVRWEILTADEASPPIELWVAQALVLVEFYEKMYSTRKLHERANIYHTAMITLLRRGSPLIGQAAAESPPDEHPPHYNSEHWPLTGDSREAWARWAQTEAMHRVVYGAFMMDIIHAAMFGHTADMAPQEIRLPLPCDDRLWTAPTPQAFRQIDVNLKSHGTQSPEQFLLGLKCAIHGKDINTHPFGRMIIMCGLLSVGWHLRNRETHLKWLELHSSSSTTREQWSRMLLRAFDGWKASFDRTLSFPDAALQAPPHSGGSRGGGAAAASQANGLIESAALLYHLARLSLYANIVDCQVYAGAKRVLGRKISAQEYGNVVSRMHRWATQPSTRLAVLHSFKLLRRVLLADDRRPSVSAEHPLTNDYAAVPTGSLYSCFGDTDPHRPWCIYYATLCIWTYVQAQPPRDTQNSNNNNSNLTPSGATAGHARPRSRAWRAPTSAAPGQGAIEYLSRMAALHDLDPDTTGQSLAEGLPELLDLVMSVLAEARSEILREAHHRLVVCRETL</sequence>
<feature type="domain" description="C2H2-type" evidence="9">
    <location>
        <begin position="49"/>
        <end position="74"/>
    </location>
</feature>